<dbReference type="GO" id="GO:0009694">
    <property type="term" value="P:jasmonic acid metabolic process"/>
    <property type="evidence" value="ECO:0007669"/>
    <property type="project" value="TreeGrafter"/>
</dbReference>
<dbReference type="GO" id="GO:0080030">
    <property type="term" value="F:methyl indole-3-acetate esterase activity"/>
    <property type="evidence" value="ECO:0007669"/>
    <property type="project" value="TreeGrafter"/>
</dbReference>
<evidence type="ECO:0000313" key="2">
    <source>
        <dbReference type="EMBL" id="AXY23495.1"/>
    </source>
</evidence>
<organism evidence="2 3">
    <name type="scientific">Komagataeibacter saccharivorans</name>
    <dbReference type="NCBI Taxonomy" id="265959"/>
    <lineage>
        <taxon>Bacteria</taxon>
        <taxon>Pseudomonadati</taxon>
        <taxon>Pseudomonadota</taxon>
        <taxon>Alphaproteobacteria</taxon>
        <taxon>Acetobacterales</taxon>
        <taxon>Acetobacteraceae</taxon>
        <taxon>Komagataeibacter</taxon>
    </lineage>
</organism>
<dbReference type="KEGG" id="ksc:CD178_02748"/>
<dbReference type="GO" id="GO:0080031">
    <property type="term" value="F:methyl salicylate esterase activity"/>
    <property type="evidence" value="ECO:0007669"/>
    <property type="project" value="TreeGrafter"/>
</dbReference>
<dbReference type="Proteomes" id="UP000264120">
    <property type="component" value="Chromosome"/>
</dbReference>
<feature type="domain" description="AB hydrolase-1" evidence="1">
    <location>
        <begin position="10"/>
        <end position="243"/>
    </location>
</feature>
<dbReference type="AlphaFoldDB" id="A0A347WF52"/>
<sequence length="255" mass="27011">MKDISGPSAVILIHGAWQGSWAWQRFMDVWAKRTAIPAHAVDLPGNGVDGTPARDATLARYVAHVAELMDTIGTPVHLVAHSGGGVVASAVAERFPARVRSIAYLAGMMLPDGMGFGQVVEQMVPQYPAATGINPYLRWPEPGMVSVVPPEAAVAIFLQDCPPDVAIAASRRLTPQGLGGLDLRASLTAARFGTVPRLYVEATGDRSVILPVQRRMQALVPGAQVITMDTGHAPQVADPVGTVDHLLPFIERHGA</sequence>
<protein>
    <submittedName>
        <fullName evidence="2">Haloalkane dehalogenase</fullName>
    </submittedName>
</protein>
<name>A0A347WF52_9PROT</name>
<dbReference type="Pfam" id="PF12697">
    <property type="entry name" value="Abhydrolase_6"/>
    <property type="match status" value="1"/>
</dbReference>
<evidence type="ECO:0000313" key="3">
    <source>
        <dbReference type="Proteomes" id="UP000264120"/>
    </source>
</evidence>
<dbReference type="InterPro" id="IPR000073">
    <property type="entry name" value="AB_hydrolase_1"/>
</dbReference>
<dbReference type="RefSeq" id="WP_118963366.1">
    <property type="nucleotide sequence ID" value="NZ_CP023036.1"/>
</dbReference>
<dbReference type="PANTHER" id="PTHR10992">
    <property type="entry name" value="METHYLESTERASE FAMILY MEMBER"/>
    <property type="match status" value="1"/>
</dbReference>
<evidence type="ECO:0000259" key="1">
    <source>
        <dbReference type="Pfam" id="PF12697"/>
    </source>
</evidence>
<proteinExistence type="predicted"/>
<dbReference type="EMBL" id="CP023036">
    <property type="protein sequence ID" value="AXY23495.1"/>
    <property type="molecule type" value="Genomic_DNA"/>
</dbReference>
<keyword evidence="3" id="KW-1185">Reference proteome</keyword>
<dbReference type="SUPFAM" id="SSF53474">
    <property type="entry name" value="alpha/beta-Hydrolases"/>
    <property type="match status" value="1"/>
</dbReference>
<dbReference type="InterPro" id="IPR045889">
    <property type="entry name" value="MES/HNL"/>
</dbReference>
<dbReference type="PANTHER" id="PTHR10992:SF872">
    <property type="entry name" value="METHYLESTERASE 11, CHLOROPLASTIC-RELATED"/>
    <property type="match status" value="1"/>
</dbReference>
<dbReference type="InterPro" id="IPR029058">
    <property type="entry name" value="AB_hydrolase_fold"/>
</dbReference>
<dbReference type="Gene3D" id="3.40.50.1820">
    <property type="entry name" value="alpha/beta hydrolase"/>
    <property type="match status" value="1"/>
</dbReference>
<dbReference type="OrthoDB" id="9814966at2"/>
<accession>A0A347WF52</accession>
<dbReference type="GO" id="GO:0009696">
    <property type="term" value="P:salicylic acid metabolic process"/>
    <property type="evidence" value="ECO:0007669"/>
    <property type="project" value="TreeGrafter"/>
</dbReference>
<dbReference type="GO" id="GO:0080032">
    <property type="term" value="F:methyl jasmonate esterase activity"/>
    <property type="evidence" value="ECO:0007669"/>
    <property type="project" value="TreeGrafter"/>
</dbReference>
<reference evidence="2 3" key="1">
    <citation type="submission" date="2017-08" db="EMBL/GenBank/DDBJ databases">
        <title>Complete genome sequence of Gluconacetobacter saccharivorans CV1 isolated from Fermented Vinegar.</title>
        <authorList>
            <person name="Kim S.-Y."/>
        </authorList>
    </citation>
    <scope>NUCLEOTIDE SEQUENCE [LARGE SCALE GENOMIC DNA]</scope>
    <source>
        <strain evidence="2 3">CV1</strain>
    </source>
</reference>
<gene>
    <name evidence="2" type="ORF">CD178_02748</name>
</gene>